<gene>
    <name evidence="3" type="ORF">SVUK_LOCUS3857</name>
</gene>
<proteinExistence type="predicted"/>
<organism evidence="3 4">
    <name type="scientific">Strongylus vulgaris</name>
    <name type="common">Blood worm</name>
    <dbReference type="NCBI Taxonomy" id="40348"/>
    <lineage>
        <taxon>Eukaryota</taxon>
        <taxon>Metazoa</taxon>
        <taxon>Ecdysozoa</taxon>
        <taxon>Nematoda</taxon>
        <taxon>Chromadorea</taxon>
        <taxon>Rhabditida</taxon>
        <taxon>Rhabditina</taxon>
        <taxon>Rhabditomorpha</taxon>
        <taxon>Strongyloidea</taxon>
        <taxon>Strongylidae</taxon>
        <taxon>Strongylus</taxon>
    </lineage>
</organism>
<evidence type="ECO:0000256" key="2">
    <source>
        <dbReference type="SAM" id="SignalP"/>
    </source>
</evidence>
<dbReference type="EMBL" id="UYYB01010221">
    <property type="protein sequence ID" value="VDM68859.1"/>
    <property type="molecule type" value="Genomic_DNA"/>
</dbReference>
<keyword evidence="4" id="KW-1185">Reference proteome</keyword>
<protein>
    <submittedName>
        <fullName evidence="3">Uncharacterized protein</fullName>
    </submittedName>
</protein>
<accession>A0A3P7IPF9</accession>
<evidence type="ECO:0000313" key="3">
    <source>
        <dbReference type="EMBL" id="VDM68859.1"/>
    </source>
</evidence>
<reference evidence="3 4" key="1">
    <citation type="submission" date="2018-11" db="EMBL/GenBank/DDBJ databases">
        <authorList>
            <consortium name="Pathogen Informatics"/>
        </authorList>
    </citation>
    <scope>NUCLEOTIDE SEQUENCE [LARGE SCALE GENOMIC DNA]</scope>
</reference>
<feature type="region of interest" description="Disordered" evidence="1">
    <location>
        <begin position="28"/>
        <end position="86"/>
    </location>
</feature>
<sequence>MQLQAFILILTIILALVSLGETIPYPRHGYRHGHRRGHGHHGGHSPRGGFGRGGGFGGRVRPGSGYGQRGGFGRGGFGGGFGRFPG</sequence>
<dbReference type="Proteomes" id="UP000270094">
    <property type="component" value="Unassembled WGS sequence"/>
</dbReference>
<evidence type="ECO:0000256" key="1">
    <source>
        <dbReference type="SAM" id="MobiDB-lite"/>
    </source>
</evidence>
<feature type="signal peptide" evidence="2">
    <location>
        <begin position="1"/>
        <end position="22"/>
    </location>
</feature>
<feature type="compositionally biased region" description="Basic residues" evidence="1">
    <location>
        <begin position="28"/>
        <end position="44"/>
    </location>
</feature>
<feature type="chain" id="PRO_5017927190" evidence="2">
    <location>
        <begin position="23"/>
        <end position="86"/>
    </location>
</feature>
<evidence type="ECO:0000313" key="4">
    <source>
        <dbReference type="Proteomes" id="UP000270094"/>
    </source>
</evidence>
<dbReference type="AlphaFoldDB" id="A0A3P7IPF9"/>
<feature type="compositionally biased region" description="Gly residues" evidence="1">
    <location>
        <begin position="45"/>
        <end position="86"/>
    </location>
</feature>
<name>A0A3P7IPF9_STRVU</name>
<keyword evidence="2" id="KW-0732">Signal</keyword>